<evidence type="ECO:0000313" key="3">
    <source>
        <dbReference type="Proteomes" id="UP000091967"/>
    </source>
</evidence>
<protein>
    <recommendedName>
        <fullName evidence="1">2EXR domain-containing protein</fullName>
    </recommendedName>
</protein>
<dbReference type="Proteomes" id="UP000091967">
    <property type="component" value="Unassembled WGS sequence"/>
</dbReference>
<gene>
    <name evidence="2" type="ORF">FPOA_11313</name>
</gene>
<dbReference type="AlphaFoldDB" id="A0A1B8AGD4"/>
<evidence type="ECO:0000259" key="1">
    <source>
        <dbReference type="Pfam" id="PF20150"/>
    </source>
</evidence>
<sequence>MSSSVFHPFARLPVELRLQIWEAACVISTPSHRYLQYFAARDGEVVPLPCNWNQPGERIPLEKKNRSAYLIDGGLWKACKESREVIAQYSHFYDWIRIQKQALYDGDRFSECFADWSGGHEFTHSAIIDTCQGEVTCRMLIYPSRDIFCIHVEDWIALHCDAGTYDLGLQTSFIRYDKAYYHELLPNNIALEFDPSWLMDILSFKYIYKLGEENSARGYLSHLLSRNHWTEIDVEGIWIIDKEAKWFTSLPKHHDTVYQDCDAEYVEVKWADVVNYTGNGSSATASKFIEKLGCLCMQYCLPSDTDFDHLLGRGGPIPQNVIRLLVRRDNEVKDPTIGRSFTRDEFGWVIYSDEDEDEDEE</sequence>
<comment type="caution">
    <text evidence="2">The sequence shown here is derived from an EMBL/GenBank/DDBJ whole genome shotgun (WGS) entry which is preliminary data.</text>
</comment>
<dbReference type="PANTHER" id="PTHR35910">
    <property type="entry name" value="2EXR DOMAIN-CONTAINING PROTEIN"/>
    <property type="match status" value="1"/>
</dbReference>
<evidence type="ECO:0000313" key="2">
    <source>
        <dbReference type="EMBL" id="OBS19588.1"/>
    </source>
</evidence>
<proteinExistence type="predicted"/>
<organism evidence="2 3">
    <name type="scientific">Fusarium poae</name>
    <dbReference type="NCBI Taxonomy" id="36050"/>
    <lineage>
        <taxon>Eukaryota</taxon>
        <taxon>Fungi</taxon>
        <taxon>Dikarya</taxon>
        <taxon>Ascomycota</taxon>
        <taxon>Pezizomycotina</taxon>
        <taxon>Sordariomycetes</taxon>
        <taxon>Hypocreomycetidae</taxon>
        <taxon>Hypocreales</taxon>
        <taxon>Nectriaceae</taxon>
        <taxon>Fusarium</taxon>
    </lineage>
</organism>
<feature type="domain" description="2EXR" evidence="1">
    <location>
        <begin position="6"/>
        <end position="91"/>
    </location>
</feature>
<dbReference type="InterPro" id="IPR045518">
    <property type="entry name" value="2EXR"/>
</dbReference>
<name>A0A1B8AGD4_FUSPO</name>
<reference evidence="2 3" key="1">
    <citation type="submission" date="2016-06" db="EMBL/GenBank/DDBJ databases">
        <title>Living apart together: crosstalk between the core and supernumerary genomes in a fungal plant pathogen.</title>
        <authorList>
            <person name="Vanheule A."/>
            <person name="Audenaert K."/>
            <person name="Warris S."/>
            <person name="Van De Geest H."/>
            <person name="Schijlen E."/>
            <person name="Hofte M."/>
            <person name="De Saeger S."/>
            <person name="Haesaert G."/>
            <person name="Waalwijk C."/>
            <person name="Van Der Lee T."/>
        </authorList>
    </citation>
    <scope>NUCLEOTIDE SEQUENCE [LARGE SCALE GENOMIC DNA]</scope>
    <source>
        <strain evidence="2 3">2516</strain>
    </source>
</reference>
<accession>A0A1B8AGD4</accession>
<dbReference type="PANTHER" id="PTHR35910:SF1">
    <property type="entry name" value="2EXR DOMAIN-CONTAINING PROTEIN"/>
    <property type="match status" value="1"/>
</dbReference>
<dbReference type="EMBL" id="LYXU01000004">
    <property type="protein sequence ID" value="OBS19588.1"/>
    <property type="molecule type" value="Genomic_DNA"/>
</dbReference>
<dbReference type="Pfam" id="PF20150">
    <property type="entry name" value="2EXR"/>
    <property type="match status" value="1"/>
</dbReference>
<keyword evidence="3" id="KW-1185">Reference proteome</keyword>
<dbReference type="OMA" id="GGHEFTH"/>